<organism evidence="3 5">
    <name type="scientific">Cucumis melo var. makuwa</name>
    <name type="common">Oriental melon</name>
    <dbReference type="NCBI Taxonomy" id="1194695"/>
    <lineage>
        <taxon>Eukaryota</taxon>
        <taxon>Viridiplantae</taxon>
        <taxon>Streptophyta</taxon>
        <taxon>Embryophyta</taxon>
        <taxon>Tracheophyta</taxon>
        <taxon>Spermatophyta</taxon>
        <taxon>Magnoliopsida</taxon>
        <taxon>eudicotyledons</taxon>
        <taxon>Gunneridae</taxon>
        <taxon>Pentapetalae</taxon>
        <taxon>rosids</taxon>
        <taxon>fabids</taxon>
        <taxon>Cucurbitales</taxon>
        <taxon>Cucurbitaceae</taxon>
        <taxon>Benincaseae</taxon>
        <taxon>Cucumis</taxon>
    </lineage>
</organism>
<comment type="caution">
    <text evidence="3">The sequence shown here is derived from an EMBL/GenBank/DDBJ whole genome shotgun (WGS) entry which is preliminary data.</text>
</comment>
<feature type="region of interest" description="Disordered" evidence="1">
    <location>
        <begin position="1"/>
        <end position="51"/>
    </location>
</feature>
<proteinExistence type="predicted"/>
<reference evidence="4 5" key="1">
    <citation type="submission" date="2019-08" db="EMBL/GenBank/DDBJ databases">
        <title>Draft genome sequences of two oriental melons (Cucumis melo L. var makuwa).</title>
        <authorList>
            <person name="Kwon S.-Y."/>
        </authorList>
    </citation>
    <scope>NUCLEOTIDE SEQUENCE [LARGE SCALE GENOMIC DNA]</scope>
    <source>
        <strain evidence="5">cv. Chang Bougi</strain>
        <strain evidence="4">cv. SW 3</strain>
        <tissue evidence="3">Leaf</tissue>
    </source>
</reference>
<evidence type="ECO:0000313" key="4">
    <source>
        <dbReference type="Proteomes" id="UP000321393"/>
    </source>
</evidence>
<name>A0A5D3CC24_CUCMM</name>
<evidence type="ECO:0000313" key="5">
    <source>
        <dbReference type="Proteomes" id="UP000321947"/>
    </source>
</evidence>
<evidence type="ECO:0000313" key="2">
    <source>
        <dbReference type="EMBL" id="KAA0061242.1"/>
    </source>
</evidence>
<dbReference type="EMBL" id="SSTE01005050">
    <property type="protein sequence ID" value="KAA0061242.1"/>
    <property type="molecule type" value="Genomic_DNA"/>
</dbReference>
<dbReference type="EMBL" id="SSTD01011870">
    <property type="protein sequence ID" value="TYK09371.1"/>
    <property type="molecule type" value="Genomic_DNA"/>
</dbReference>
<accession>A0A5D3CC24</accession>
<evidence type="ECO:0000256" key="1">
    <source>
        <dbReference type="SAM" id="MobiDB-lite"/>
    </source>
</evidence>
<dbReference type="Proteomes" id="UP000321947">
    <property type="component" value="Unassembled WGS sequence"/>
</dbReference>
<feature type="compositionally biased region" description="Polar residues" evidence="1">
    <location>
        <begin position="33"/>
        <end position="44"/>
    </location>
</feature>
<dbReference type="Proteomes" id="UP000321393">
    <property type="component" value="Unassembled WGS sequence"/>
</dbReference>
<protein>
    <submittedName>
        <fullName evidence="3">Uncharacterized protein</fullName>
    </submittedName>
</protein>
<dbReference type="AlphaFoldDB" id="A0A5D3CC24"/>
<sequence>MEDKKNVVDQSCHPSRCQGGKSLWPRSNKEQNIEQTLDNTTSDENQTEETTTDFSDVIDARINAAIDEWSAYWG</sequence>
<evidence type="ECO:0000313" key="3">
    <source>
        <dbReference type="EMBL" id="TYK09371.1"/>
    </source>
</evidence>
<gene>
    <name evidence="3" type="ORF">E5676_scaffold5463G00010</name>
    <name evidence="2" type="ORF">E6C27_scaffold455G00770</name>
</gene>